<accession>A0A7J6W0L5</accession>
<evidence type="ECO:0000313" key="2">
    <source>
        <dbReference type="EMBL" id="KAF5190701.1"/>
    </source>
</evidence>
<evidence type="ECO:0000256" key="1">
    <source>
        <dbReference type="SAM" id="MobiDB-lite"/>
    </source>
</evidence>
<name>A0A7J6W0L5_THATH</name>
<comment type="caution">
    <text evidence="2">The sequence shown here is derived from an EMBL/GenBank/DDBJ whole genome shotgun (WGS) entry which is preliminary data.</text>
</comment>
<protein>
    <submittedName>
        <fullName evidence="2">Uncharacterized protein</fullName>
    </submittedName>
</protein>
<dbReference type="AlphaFoldDB" id="A0A7J6W0L5"/>
<feature type="compositionally biased region" description="Polar residues" evidence="1">
    <location>
        <begin position="26"/>
        <end position="38"/>
    </location>
</feature>
<feature type="region of interest" description="Disordered" evidence="1">
    <location>
        <begin position="18"/>
        <end position="38"/>
    </location>
</feature>
<dbReference type="EMBL" id="JABWDY010023747">
    <property type="protein sequence ID" value="KAF5190701.1"/>
    <property type="molecule type" value="Genomic_DNA"/>
</dbReference>
<dbReference type="Proteomes" id="UP000554482">
    <property type="component" value="Unassembled WGS sequence"/>
</dbReference>
<proteinExistence type="predicted"/>
<sequence length="57" mass="6004">MEGVMKAVLEQVTLANMGAGCGHPPNATTPRTEVGSSSVVRHPITPTNLLNSFSQIR</sequence>
<dbReference type="OrthoDB" id="1901158at2759"/>
<reference evidence="2 3" key="1">
    <citation type="submission" date="2020-06" db="EMBL/GenBank/DDBJ databases">
        <title>Transcriptomic and genomic resources for Thalictrum thalictroides and T. hernandezii: Facilitating candidate gene discovery in an emerging model plant lineage.</title>
        <authorList>
            <person name="Arias T."/>
            <person name="Riano-Pachon D.M."/>
            <person name="Di Stilio V.S."/>
        </authorList>
    </citation>
    <scope>NUCLEOTIDE SEQUENCE [LARGE SCALE GENOMIC DNA]</scope>
    <source>
        <strain evidence="3">cv. WT478/WT964</strain>
        <tissue evidence="2">Leaves</tissue>
    </source>
</reference>
<organism evidence="2 3">
    <name type="scientific">Thalictrum thalictroides</name>
    <name type="common">Rue-anemone</name>
    <name type="synonym">Anemone thalictroides</name>
    <dbReference type="NCBI Taxonomy" id="46969"/>
    <lineage>
        <taxon>Eukaryota</taxon>
        <taxon>Viridiplantae</taxon>
        <taxon>Streptophyta</taxon>
        <taxon>Embryophyta</taxon>
        <taxon>Tracheophyta</taxon>
        <taxon>Spermatophyta</taxon>
        <taxon>Magnoliopsida</taxon>
        <taxon>Ranunculales</taxon>
        <taxon>Ranunculaceae</taxon>
        <taxon>Thalictroideae</taxon>
        <taxon>Thalictrum</taxon>
    </lineage>
</organism>
<keyword evidence="3" id="KW-1185">Reference proteome</keyword>
<evidence type="ECO:0000313" key="3">
    <source>
        <dbReference type="Proteomes" id="UP000554482"/>
    </source>
</evidence>
<dbReference type="PROSITE" id="PS51257">
    <property type="entry name" value="PROKAR_LIPOPROTEIN"/>
    <property type="match status" value="1"/>
</dbReference>
<gene>
    <name evidence="2" type="ORF">FRX31_019712</name>
</gene>